<evidence type="ECO:0000256" key="10">
    <source>
        <dbReference type="ARBA" id="ARBA00023239"/>
    </source>
</evidence>
<dbReference type="STRING" id="1160509.A0A3N4HK66"/>
<gene>
    <name evidence="14" type="ORF">BJ508DRAFT_215554</name>
</gene>
<dbReference type="GO" id="GO:0046872">
    <property type="term" value="F:metal ion binding"/>
    <property type="evidence" value="ECO:0007669"/>
    <property type="project" value="UniProtKB-KW"/>
</dbReference>
<organism evidence="14 15">
    <name type="scientific">Ascobolus immersus RN42</name>
    <dbReference type="NCBI Taxonomy" id="1160509"/>
    <lineage>
        <taxon>Eukaryota</taxon>
        <taxon>Fungi</taxon>
        <taxon>Dikarya</taxon>
        <taxon>Ascomycota</taxon>
        <taxon>Pezizomycotina</taxon>
        <taxon>Pezizomycetes</taxon>
        <taxon>Pezizales</taxon>
        <taxon>Ascobolaceae</taxon>
        <taxon>Ascobolus</taxon>
    </lineage>
</organism>
<dbReference type="Proteomes" id="UP000275078">
    <property type="component" value="Unassembled WGS sequence"/>
</dbReference>
<dbReference type="AlphaFoldDB" id="A0A3N4HK66"/>
<evidence type="ECO:0000256" key="7">
    <source>
        <dbReference type="ARBA" id="ARBA00022842"/>
    </source>
</evidence>
<keyword evidence="10 12" id="KW-0456">Lyase</keyword>
<comment type="similarity">
    <text evidence="11 12">Belongs to the DHBP synthase family.</text>
</comment>
<dbReference type="FunFam" id="3.90.870.10:FF:000002">
    <property type="entry name" value="3,4-dihydroxy-2-butanone 4-phosphate synthase"/>
    <property type="match status" value="1"/>
</dbReference>
<evidence type="ECO:0000256" key="6">
    <source>
        <dbReference type="ARBA" id="ARBA00022723"/>
    </source>
</evidence>
<evidence type="ECO:0000256" key="2">
    <source>
        <dbReference type="ARBA" id="ARBA00011738"/>
    </source>
</evidence>
<dbReference type="OrthoDB" id="60371at2759"/>
<evidence type="ECO:0000256" key="13">
    <source>
        <dbReference type="SAM" id="MobiDB-lite"/>
    </source>
</evidence>
<evidence type="ECO:0000256" key="3">
    <source>
        <dbReference type="ARBA" id="ARBA00012153"/>
    </source>
</evidence>
<protein>
    <recommendedName>
        <fullName evidence="4 12">3,4-dihydroxy-2-butanone 4-phosphate synthase</fullName>
        <shortName evidence="12">DHBP synthase</shortName>
        <ecNumber evidence="3 12">4.1.99.12</ecNumber>
    </recommendedName>
</protein>
<dbReference type="GO" id="GO:0005758">
    <property type="term" value="C:mitochondrial intermembrane space"/>
    <property type="evidence" value="ECO:0007669"/>
    <property type="project" value="TreeGrafter"/>
</dbReference>
<evidence type="ECO:0000256" key="5">
    <source>
        <dbReference type="ARBA" id="ARBA00022619"/>
    </source>
</evidence>
<keyword evidence="8" id="KW-0318">Glutathionylation</keyword>
<evidence type="ECO:0000256" key="4">
    <source>
        <dbReference type="ARBA" id="ARBA00018836"/>
    </source>
</evidence>
<dbReference type="GO" id="GO:0008686">
    <property type="term" value="F:3,4-dihydroxy-2-butanone-4-phosphate synthase activity"/>
    <property type="evidence" value="ECO:0007669"/>
    <property type="project" value="UniProtKB-EC"/>
</dbReference>
<sequence>MNGKHELRAEGDVDEAQFDSVEDCLEALREGEFIIVLDSTDRENEGDLIIAGQDLTTEKMAFMVKHTSGLICAPTTSDRLSHLSLPQMVPHNTDAHHTAFTHSIDAATHTSTGISAHDRAHTIRLLSSDLSSLKPTDFRRPGHVFPLQAVEGGVLVRGGHTEASVDMVRMAGKGDVAAICELVKDDAEGGMARRDWCLEFGRTWGLRTCTIDALKEFIIARGDKGTSLWEGKGAGPLERKNGREINGANH</sequence>
<comment type="function">
    <text evidence="12">Catalyzes the conversion of D-ribulose 5-phosphate to formate and 3,4-dihydroxy-2-butanone 4-phosphate.</text>
</comment>
<keyword evidence="15" id="KW-1185">Reference proteome</keyword>
<evidence type="ECO:0000256" key="11">
    <source>
        <dbReference type="ARBA" id="ARBA00060730"/>
    </source>
</evidence>
<evidence type="ECO:0000256" key="12">
    <source>
        <dbReference type="RuleBase" id="RU003843"/>
    </source>
</evidence>
<evidence type="ECO:0000313" key="14">
    <source>
        <dbReference type="EMBL" id="RPA74219.1"/>
    </source>
</evidence>
<keyword evidence="6 12" id="KW-0479">Metal-binding</keyword>
<reference evidence="14 15" key="1">
    <citation type="journal article" date="2018" name="Nat. Ecol. Evol.">
        <title>Pezizomycetes genomes reveal the molecular basis of ectomycorrhizal truffle lifestyle.</title>
        <authorList>
            <person name="Murat C."/>
            <person name="Payen T."/>
            <person name="Noel B."/>
            <person name="Kuo A."/>
            <person name="Morin E."/>
            <person name="Chen J."/>
            <person name="Kohler A."/>
            <person name="Krizsan K."/>
            <person name="Balestrini R."/>
            <person name="Da Silva C."/>
            <person name="Montanini B."/>
            <person name="Hainaut M."/>
            <person name="Levati E."/>
            <person name="Barry K.W."/>
            <person name="Belfiori B."/>
            <person name="Cichocki N."/>
            <person name="Clum A."/>
            <person name="Dockter R.B."/>
            <person name="Fauchery L."/>
            <person name="Guy J."/>
            <person name="Iotti M."/>
            <person name="Le Tacon F."/>
            <person name="Lindquist E.A."/>
            <person name="Lipzen A."/>
            <person name="Malagnac F."/>
            <person name="Mello A."/>
            <person name="Molinier V."/>
            <person name="Miyauchi S."/>
            <person name="Poulain J."/>
            <person name="Riccioni C."/>
            <person name="Rubini A."/>
            <person name="Sitrit Y."/>
            <person name="Splivallo R."/>
            <person name="Traeger S."/>
            <person name="Wang M."/>
            <person name="Zifcakova L."/>
            <person name="Wipf D."/>
            <person name="Zambonelli A."/>
            <person name="Paolocci F."/>
            <person name="Nowrousian M."/>
            <person name="Ottonello S."/>
            <person name="Baldrian P."/>
            <person name="Spatafora J.W."/>
            <person name="Henrissat B."/>
            <person name="Nagy L.G."/>
            <person name="Aury J.M."/>
            <person name="Wincker P."/>
            <person name="Grigoriev I.V."/>
            <person name="Bonfante P."/>
            <person name="Martin F.M."/>
        </authorList>
    </citation>
    <scope>NUCLEOTIDE SEQUENCE [LARGE SCALE GENOMIC DNA]</scope>
    <source>
        <strain evidence="14 15">RN42</strain>
    </source>
</reference>
<evidence type="ECO:0000256" key="9">
    <source>
        <dbReference type="ARBA" id="ARBA00023211"/>
    </source>
</evidence>
<dbReference type="GO" id="GO:0009231">
    <property type="term" value="P:riboflavin biosynthetic process"/>
    <property type="evidence" value="ECO:0007669"/>
    <property type="project" value="UniProtKB-UniPathway"/>
</dbReference>
<evidence type="ECO:0000256" key="8">
    <source>
        <dbReference type="ARBA" id="ARBA00023206"/>
    </source>
</evidence>
<dbReference type="UniPathway" id="UPA00275">
    <property type="reaction ID" value="UER00399"/>
</dbReference>
<keyword evidence="7 12" id="KW-0460">Magnesium</keyword>
<dbReference type="Pfam" id="PF00926">
    <property type="entry name" value="DHBP_synthase"/>
    <property type="match status" value="1"/>
</dbReference>
<dbReference type="NCBIfam" id="TIGR00506">
    <property type="entry name" value="ribB"/>
    <property type="match status" value="1"/>
</dbReference>
<comment type="catalytic activity">
    <reaction evidence="12">
        <text>D-ribulose 5-phosphate = (2S)-2-hydroxy-3-oxobutyl phosphate + formate + H(+)</text>
        <dbReference type="Rhea" id="RHEA:18457"/>
        <dbReference type="ChEBI" id="CHEBI:15378"/>
        <dbReference type="ChEBI" id="CHEBI:15740"/>
        <dbReference type="ChEBI" id="CHEBI:58121"/>
        <dbReference type="ChEBI" id="CHEBI:58830"/>
        <dbReference type="EC" id="4.1.99.12"/>
    </reaction>
</comment>
<dbReference type="InterPro" id="IPR017945">
    <property type="entry name" value="DHBP_synth_RibB-like_a/b_dom"/>
</dbReference>
<dbReference type="InterPro" id="IPR000422">
    <property type="entry name" value="DHBP_synthase_RibB"/>
</dbReference>
<keyword evidence="5 12" id="KW-0686">Riboflavin biosynthesis</keyword>
<proteinExistence type="inferred from homology"/>
<comment type="cofactor">
    <cofactor evidence="12">
        <name>Mg(2+)</name>
        <dbReference type="ChEBI" id="CHEBI:18420"/>
    </cofactor>
    <cofactor evidence="12">
        <name>Mn(2+)</name>
        <dbReference type="ChEBI" id="CHEBI:29035"/>
    </cofactor>
    <text evidence="12">Binds 2 divalent metal cations per subunit. Magnesium or manganese.</text>
</comment>
<dbReference type="GO" id="GO:0005829">
    <property type="term" value="C:cytosol"/>
    <property type="evidence" value="ECO:0007669"/>
    <property type="project" value="TreeGrafter"/>
</dbReference>
<evidence type="ECO:0000313" key="15">
    <source>
        <dbReference type="Proteomes" id="UP000275078"/>
    </source>
</evidence>
<keyword evidence="9 12" id="KW-0464">Manganese</keyword>
<comment type="subunit">
    <text evidence="2 12">Homodimer.</text>
</comment>
<dbReference type="Gene3D" id="3.90.870.10">
    <property type="entry name" value="DHBP synthase"/>
    <property type="match status" value="1"/>
</dbReference>
<dbReference type="EC" id="4.1.99.12" evidence="3 12"/>
<evidence type="ECO:0000256" key="1">
    <source>
        <dbReference type="ARBA" id="ARBA00004904"/>
    </source>
</evidence>
<dbReference type="PANTHER" id="PTHR21327:SF18">
    <property type="entry name" value="3,4-DIHYDROXY-2-BUTANONE 4-PHOSPHATE SYNTHASE"/>
    <property type="match status" value="1"/>
</dbReference>
<feature type="region of interest" description="Disordered" evidence="13">
    <location>
        <begin position="230"/>
        <end position="250"/>
    </location>
</feature>
<comment type="pathway">
    <text evidence="1 12">Cofactor biosynthesis; riboflavin biosynthesis; 2-hydroxy-3-oxobutyl phosphate from D-ribulose 5-phosphate: step 1/1.</text>
</comment>
<name>A0A3N4HK66_ASCIM</name>
<dbReference type="EMBL" id="ML119796">
    <property type="protein sequence ID" value="RPA74219.1"/>
    <property type="molecule type" value="Genomic_DNA"/>
</dbReference>
<dbReference type="SUPFAM" id="SSF55821">
    <property type="entry name" value="YrdC/RibB"/>
    <property type="match status" value="1"/>
</dbReference>
<accession>A0A3N4HK66</accession>
<dbReference type="PANTHER" id="PTHR21327">
    <property type="entry name" value="GTP CYCLOHYDROLASE II-RELATED"/>
    <property type="match status" value="1"/>
</dbReference>